<dbReference type="InterPro" id="IPR036371">
    <property type="entry name" value="TPK_B1-bd_sf"/>
</dbReference>
<reference evidence="7 8" key="1">
    <citation type="submission" date="2019-03" db="EMBL/GenBank/DDBJ databases">
        <title>Genomic Encyclopedia of Type Strains, Phase IV (KMG-IV): sequencing the most valuable type-strain genomes for metagenomic binning, comparative biology and taxonomic classification.</title>
        <authorList>
            <person name="Goeker M."/>
        </authorList>
    </citation>
    <scope>NUCLEOTIDE SEQUENCE [LARGE SCALE GENOMIC DNA]</scope>
    <source>
        <strain evidence="7 8">DSM 46831</strain>
    </source>
</reference>
<evidence type="ECO:0000256" key="5">
    <source>
        <dbReference type="NCBIfam" id="TIGR01378"/>
    </source>
</evidence>
<dbReference type="Proteomes" id="UP000294746">
    <property type="component" value="Unassembled WGS sequence"/>
</dbReference>
<evidence type="ECO:0000256" key="3">
    <source>
        <dbReference type="ARBA" id="ARBA00022777"/>
    </source>
</evidence>
<keyword evidence="2" id="KW-0547">Nucleotide-binding</keyword>
<evidence type="ECO:0000313" key="8">
    <source>
        <dbReference type="Proteomes" id="UP000294746"/>
    </source>
</evidence>
<dbReference type="InterPro" id="IPR007371">
    <property type="entry name" value="TPK_catalytic"/>
</dbReference>
<sequence>MKRVVVIAGGEVTQEDLHHIRPDDFLITADAGIEPLLDLGMNPHLAVGDFDTAGEEYLSKLEDLQISYRTLPSEKDVTDTHFALEEAIKLQPNEILLLGALGGARFDHALANLYLLEWLATTTSIPCTLVAGKNQICLLIGPTTICVTKGDTRYISLLPCSSQVVGVTLKGFRYPLNDATLTRGLSLGVSNEITQESGEITIHSGKCFCIQSADF</sequence>
<proteinExistence type="predicted"/>
<keyword evidence="1" id="KW-0808">Transferase</keyword>
<dbReference type="Gene3D" id="3.40.50.10240">
    <property type="entry name" value="Thiamin pyrophosphokinase, catalytic domain"/>
    <property type="match status" value="1"/>
</dbReference>
<evidence type="ECO:0000259" key="6">
    <source>
        <dbReference type="SMART" id="SM00983"/>
    </source>
</evidence>
<keyword evidence="3 7" id="KW-0418">Kinase</keyword>
<dbReference type="Pfam" id="PF04265">
    <property type="entry name" value="TPK_B1_binding"/>
    <property type="match status" value="1"/>
</dbReference>
<dbReference type="InterPro" id="IPR006282">
    <property type="entry name" value="Thi_PPkinase"/>
</dbReference>
<dbReference type="InterPro" id="IPR053149">
    <property type="entry name" value="TPK"/>
</dbReference>
<evidence type="ECO:0000313" key="7">
    <source>
        <dbReference type="EMBL" id="TCP69761.1"/>
    </source>
</evidence>
<dbReference type="AlphaFoldDB" id="A0A4R2S185"/>
<evidence type="ECO:0000256" key="2">
    <source>
        <dbReference type="ARBA" id="ARBA00022741"/>
    </source>
</evidence>
<dbReference type="InterPro" id="IPR036759">
    <property type="entry name" value="TPK_catalytic_sf"/>
</dbReference>
<evidence type="ECO:0000256" key="4">
    <source>
        <dbReference type="ARBA" id="ARBA00022840"/>
    </source>
</evidence>
<dbReference type="CDD" id="cd07995">
    <property type="entry name" value="TPK"/>
    <property type="match status" value="1"/>
</dbReference>
<dbReference type="InterPro" id="IPR007373">
    <property type="entry name" value="Thiamin_PyroPKinase_B1-bd"/>
</dbReference>
<feature type="domain" description="Thiamin pyrophosphokinase thiamin-binding" evidence="6">
    <location>
        <begin position="132"/>
        <end position="208"/>
    </location>
</feature>
<gene>
    <name evidence="7" type="ORF">EDD57_10677</name>
</gene>
<dbReference type="GO" id="GO:0030975">
    <property type="term" value="F:thiamine binding"/>
    <property type="evidence" value="ECO:0007669"/>
    <property type="project" value="InterPro"/>
</dbReference>
<dbReference type="GO" id="GO:0005524">
    <property type="term" value="F:ATP binding"/>
    <property type="evidence" value="ECO:0007669"/>
    <property type="project" value="UniProtKB-KW"/>
</dbReference>
<dbReference type="GO" id="GO:0016301">
    <property type="term" value="F:kinase activity"/>
    <property type="evidence" value="ECO:0007669"/>
    <property type="project" value="UniProtKB-KW"/>
</dbReference>
<dbReference type="SUPFAM" id="SSF63999">
    <property type="entry name" value="Thiamin pyrophosphokinase, catalytic domain"/>
    <property type="match status" value="1"/>
</dbReference>
<dbReference type="GO" id="GO:0009229">
    <property type="term" value="P:thiamine diphosphate biosynthetic process"/>
    <property type="evidence" value="ECO:0007669"/>
    <property type="project" value="InterPro"/>
</dbReference>
<dbReference type="OrthoDB" id="9804377at2"/>
<accession>A0A4R2S185</accession>
<protein>
    <recommendedName>
        <fullName evidence="5">Thiamine diphosphokinase</fullName>
        <ecNumber evidence="5">2.7.6.2</ecNumber>
    </recommendedName>
</protein>
<evidence type="ECO:0000256" key="1">
    <source>
        <dbReference type="ARBA" id="ARBA00022679"/>
    </source>
</evidence>
<dbReference type="SMART" id="SM00983">
    <property type="entry name" value="TPK_B1_binding"/>
    <property type="match status" value="1"/>
</dbReference>
<dbReference type="PANTHER" id="PTHR41299">
    <property type="entry name" value="THIAMINE PYROPHOSPHOKINASE"/>
    <property type="match status" value="1"/>
</dbReference>
<dbReference type="EMBL" id="SLXV01000006">
    <property type="protein sequence ID" value="TCP69761.1"/>
    <property type="molecule type" value="Genomic_DNA"/>
</dbReference>
<keyword evidence="4" id="KW-0067">ATP-binding</keyword>
<dbReference type="NCBIfam" id="TIGR01378">
    <property type="entry name" value="thi_PPkinase"/>
    <property type="match status" value="1"/>
</dbReference>
<name>A0A4R2S185_9BACL</name>
<dbReference type="RefSeq" id="WP_131848098.1">
    <property type="nucleotide sequence ID" value="NZ_SLXV01000006.1"/>
</dbReference>
<dbReference type="GO" id="GO:0004788">
    <property type="term" value="F:thiamine diphosphokinase activity"/>
    <property type="evidence" value="ECO:0007669"/>
    <property type="project" value="UniProtKB-UniRule"/>
</dbReference>
<dbReference type="GO" id="GO:0006772">
    <property type="term" value="P:thiamine metabolic process"/>
    <property type="evidence" value="ECO:0007669"/>
    <property type="project" value="UniProtKB-UniRule"/>
</dbReference>
<comment type="caution">
    <text evidence="7">The sequence shown here is derived from an EMBL/GenBank/DDBJ whole genome shotgun (WGS) entry which is preliminary data.</text>
</comment>
<keyword evidence="8" id="KW-1185">Reference proteome</keyword>
<dbReference type="EC" id="2.7.6.2" evidence="5"/>
<dbReference type="Pfam" id="PF04263">
    <property type="entry name" value="TPK_catalytic"/>
    <property type="match status" value="1"/>
</dbReference>
<dbReference type="PANTHER" id="PTHR41299:SF1">
    <property type="entry name" value="THIAMINE PYROPHOSPHOKINASE"/>
    <property type="match status" value="1"/>
</dbReference>
<organism evidence="7 8">
    <name type="scientific">Baia soyae</name>
    <dbReference type="NCBI Taxonomy" id="1544746"/>
    <lineage>
        <taxon>Bacteria</taxon>
        <taxon>Bacillati</taxon>
        <taxon>Bacillota</taxon>
        <taxon>Bacilli</taxon>
        <taxon>Bacillales</taxon>
        <taxon>Thermoactinomycetaceae</taxon>
        <taxon>Baia</taxon>
    </lineage>
</organism>
<dbReference type="SUPFAM" id="SSF63862">
    <property type="entry name" value="Thiamin pyrophosphokinase, substrate-binding domain"/>
    <property type="match status" value="1"/>
</dbReference>